<dbReference type="SUPFAM" id="SSF54160">
    <property type="entry name" value="Chromo domain-like"/>
    <property type="match status" value="1"/>
</dbReference>
<feature type="domain" description="Tf2-1-like SH3-like" evidence="1">
    <location>
        <begin position="84"/>
        <end position="147"/>
    </location>
</feature>
<dbReference type="InterPro" id="IPR056924">
    <property type="entry name" value="SH3_Tf2-1"/>
</dbReference>
<dbReference type="InterPro" id="IPR036397">
    <property type="entry name" value="RNaseH_sf"/>
</dbReference>
<proteinExistence type="predicted"/>
<protein>
    <recommendedName>
        <fullName evidence="1">Tf2-1-like SH3-like domain-containing protein</fullName>
    </recommendedName>
</protein>
<dbReference type="Pfam" id="PF24626">
    <property type="entry name" value="SH3_Tf2-1"/>
    <property type="match status" value="1"/>
</dbReference>
<organism evidence="2 3">
    <name type="scientific">Coffea arabica</name>
    <name type="common">Arabian coffee</name>
    <dbReference type="NCBI Taxonomy" id="13443"/>
    <lineage>
        <taxon>Eukaryota</taxon>
        <taxon>Viridiplantae</taxon>
        <taxon>Streptophyta</taxon>
        <taxon>Embryophyta</taxon>
        <taxon>Tracheophyta</taxon>
        <taxon>Spermatophyta</taxon>
        <taxon>Magnoliopsida</taxon>
        <taxon>eudicotyledons</taxon>
        <taxon>Gunneridae</taxon>
        <taxon>Pentapetalae</taxon>
        <taxon>asterids</taxon>
        <taxon>lamiids</taxon>
        <taxon>Gentianales</taxon>
        <taxon>Rubiaceae</taxon>
        <taxon>Ixoroideae</taxon>
        <taxon>Gardenieae complex</taxon>
        <taxon>Bertiereae - Coffeeae clade</taxon>
        <taxon>Coffeeae</taxon>
        <taxon>Coffea</taxon>
    </lineage>
</organism>
<reference evidence="3" key="1">
    <citation type="submission" date="2025-08" db="UniProtKB">
        <authorList>
            <consortium name="RefSeq"/>
        </authorList>
    </citation>
    <scope>IDENTIFICATION</scope>
    <source>
        <tissue evidence="3">Leaves</tissue>
    </source>
</reference>
<evidence type="ECO:0000313" key="2">
    <source>
        <dbReference type="Proteomes" id="UP001652660"/>
    </source>
</evidence>
<dbReference type="InterPro" id="IPR016197">
    <property type="entry name" value="Chromo-like_dom_sf"/>
</dbReference>
<keyword evidence="2" id="KW-1185">Reference proteome</keyword>
<evidence type="ECO:0000313" key="3">
    <source>
        <dbReference type="RefSeq" id="XP_071906144.1"/>
    </source>
</evidence>
<dbReference type="GeneID" id="140007314"/>
<dbReference type="Gene3D" id="3.30.420.10">
    <property type="entry name" value="Ribonuclease H-like superfamily/Ribonuclease H"/>
    <property type="match status" value="1"/>
</dbReference>
<sequence>MAEWWYNSTYHSSLNMTPFEAPFGYKPVPLPMGTYLDSVVPAASNLLQKRNRISNCIKDNLANAQQRMKYFADQHRTERKFSIGDWVFLKLQPYRQQTMAVRKCLKLSAKYYGPFQVEEKVGSVAYKLKLPAGTRLHPVFHVSLFKKKIGPVQGSSTKLPEFDTQDQCPLQPEAILRRRVILRNGQPVIQFLIKWNQLEPEEAS</sequence>
<dbReference type="PANTHER" id="PTHR46148">
    <property type="entry name" value="CHROMO DOMAIN-CONTAINING PROTEIN"/>
    <property type="match status" value="1"/>
</dbReference>
<gene>
    <name evidence="3" type="primary">LOC140007314</name>
</gene>
<dbReference type="RefSeq" id="XP_071906144.1">
    <property type="nucleotide sequence ID" value="XM_072050043.1"/>
</dbReference>
<accession>A0ABM4UFU3</accession>
<dbReference type="PANTHER" id="PTHR46148:SF52">
    <property type="entry name" value="OS04G0603800 PROTEIN"/>
    <property type="match status" value="1"/>
</dbReference>
<evidence type="ECO:0000259" key="1">
    <source>
        <dbReference type="Pfam" id="PF24626"/>
    </source>
</evidence>
<dbReference type="Proteomes" id="UP001652660">
    <property type="component" value="Chromosome 5c"/>
</dbReference>
<name>A0ABM4UFU3_COFAR</name>